<keyword evidence="5" id="KW-1185">Reference proteome</keyword>
<dbReference type="InterPro" id="IPR024956">
    <property type="entry name" value="tRNAHis_GuaTrfase_cat"/>
</dbReference>
<dbReference type="InterPro" id="IPR007537">
    <property type="entry name" value="tRNAHis_GuaTrfase_Thg1"/>
</dbReference>
<evidence type="ECO:0000313" key="4">
    <source>
        <dbReference type="EMBL" id="PSR75580.1"/>
    </source>
</evidence>
<dbReference type="PANTHER" id="PTHR12729:SF6">
    <property type="entry name" value="TRNA(HIS) GUANYLYLTRANSFERASE-RELATED"/>
    <property type="match status" value="1"/>
</dbReference>
<dbReference type="OrthoDB" id="62560at2759"/>
<sequence length="84" mass="9682">MAGSKYAYVRSFELPDTLLPGTYILVRLDGHAFHRLSQEHDFVKPNDERALQLMDHAAKDVMNEFKEVVLGFGESDEFRYMISS</sequence>
<organism evidence="4 5">
    <name type="scientific">Hermanssonia centrifuga</name>
    <dbReference type="NCBI Taxonomy" id="98765"/>
    <lineage>
        <taxon>Eukaryota</taxon>
        <taxon>Fungi</taxon>
        <taxon>Dikarya</taxon>
        <taxon>Basidiomycota</taxon>
        <taxon>Agaricomycotina</taxon>
        <taxon>Agaricomycetes</taxon>
        <taxon>Polyporales</taxon>
        <taxon>Meruliaceae</taxon>
        <taxon>Hermanssonia</taxon>
    </lineage>
</organism>
<dbReference type="PANTHER" id="PTHR12729">
    <property type="entry name" value="TRNA(HIS) GUANYLYLTRANSFERASE-RELATED"/>
    <property type="match status" value="1"/>
</dbReference>
<dbReference type="Proteomes" id="UP000186601">
    <property type="component" value="Unassembled WGS sequence"/>
</dbReference>
<protein>
    <recommendedName>
        <fullName evidence="1">tRNA(His) guanylyltransferase</fullName>
    </recommendedName>
    <alternativeName>
        <fullName evidence="2">tRNA-histidine guanylyltransferase</fullName>
    </alternativeName>
</protein>
<evidence type="ECO:0000256" key="1">
    <source>
        <dbReference type="ARBA" id="ARBA00015443"/>
    </source>
</evidence>
<feature type="domain" description="tRNAHis guanylyltransferase catalytic" evidence="3">
    <location>
        <begin position="6"/>
        <end position="82"/>
    </location>
</feature>
<dbReference type="GO" id="GO:0008193">
    <property type="term" value="F:tRNA guanylyltransferase activity"/>
    <property type="evidence" value="ECO:0007669"/>
    <property type="project" value="InterPro"/>
</dbReference>
<dbReference type="EMBL" id="MLYV02000883">
    <property type="protein sequence ID" value="PSR75580.1"/>
    <property type="molecule type" value="Genomic_DNA"/>
</dbReference>
<evidence type="ECO:0000313" key="5">
    <source>
        <dbReference type="Proteomes" id="UP000186601"/>
    </source>
</evidence>
<evidence type="ECO:0000256" key="2">
    <source>
        <dbReference type="ARBA" id="ARBA00032480"/>
    </source>
</evidence>
<dbReference type="AlphaFoldDB" id="A0A2R6NRW6"/>
<accession>A0A2R6NRW6</accession>
<gene>
    <name evidence="4" type="ORF">PHLCEN_2v9060</name>
</gene>
<evidence type="ECO:0000259" key="3">
    <source>
        <dbReference type="Pfam" id="PF04446"/>
    </source>
</evidence>
<reference evidence="4 5" key="1">
    <citation type="submission" date="2018-02" db="EMBL/GenBank/DDBJ databases">
        <title>Genome sequence of the basidiomycete white-rot fungus Phlebia centrifuga.</title>
        <authorList>
            <person name="Granchi Z."/>
            <person name="Peng M."/>
            <person name="de Vries R.P."/>
            <person name="Hilden K."/>
            <person name="Makela M.R."/>
            <person name="Grigoriev I."/>
            <person name="Riley R."/>
        </authorList>
    </citation>
    <scope>NUCLEOTIDE SEQUENCE [LARGE SCALE GENOMIC DNA]</scope>
    <source>
        <strain evidence="4 5">FBCC195</strain>
    </source>
</reference>
<dbReference type="STRING" id="98765.A0A2R6NRW6"/>
<proteinExistence type="predicted"/>
<name>A0A2R6NRW6_9APHY</name>
<dbReference type="InterPro" id="IPR038469">
    <property type="entry name" value="tRNAHis_GuaTrfase_Thg1_sf"/>
</dbReference>
<dbReference type="Pfam" id="PF04446">
    <property type="entry name" value="Thg1"/>
    <property type="match status" value="1"/>
</dbReference>
<comment type="caution">
    <text evidence="4">The sequence shown here is derived from an EMBL/GenBank/DDBJ whole genome shotgun (WGS) entry which is preliminary data.</text>
</comment>
<dbReference type="GO" id="GO:0000287">
    <property type="term" value="F:magnesium ion binding"/>
    <property type="evidence" value="ECO:0007669"/>
    <property type="project" value="InterPro"/>
</dbReference>
<dbReference type="Gene3D" id="3.30.70.3000">
    <property type="match status" value="1"/>
</dbReference>
<dbReference type="GO" id="GO:0006400">
    <property type="term" value="P:tRNA modification"/>
    <property type="evidence" value="ECO:0007669"/>
    <property type="project" value="InterPro"/>
</dbReference>